<dbReference type="EMBL" id="PJQY01003700">
    <property type="protein sequence ID" value="PQM35241.1"/>
    <property type="molecule type" value="Genomic_DNA"/>
</dbReference>
<dbReference type="AlphaFoldDB" id="A0A314UD40"/>
<dbReference type="Proteomes" id="UP000250321">
    <property type="component" value="Unassembled WGS sequence"/>
</dbReference>
<dbReference type="STRING" id="2094558.A0A314UD40"/>
<dbReference type="OrthoDB" id="21502at2759"/>
<sequence length="65" mass="7428">MWKLKVADAGNDPYIYSTNDFVGGQIFEFDPTAGTPEELRWKKLVLSRPRFLNVNYGLSLESKTC</sequence>
<evidence type="ECO:0000313" key="2">
    <source>
        <dbReference type="Proteomes" id="UP000250321"/>
    </source>
</evidence>
<gene>
    <name evidence="1" type="ORF">Pyn_00303</name>
</gene>
<proteinExistence type="predicted"/>
<comment type="caution">
    <text evidence="1">The sequence shown here is derived from an EMBL/GenBank/DDBJ whole genome shotgun (WGS) entry which is preliminary data.</text>
</comment>
<keyword evidence="2" id="KW-1185">Reference proteome</keyword>
<reference evidence="1 2" key="1">
    <citation type="submission" date="2018-02" db="EMBL/GenBank/DDBJ databases">
        <title>Draft genome of wild Prunus yedoensis var. nudiflora.</title>
        <authorList>
            <person name="Baek S."/>
            <person name="Kim J.-H."/>
            <person name="Choi K."/>
            <person name="Kim G.-B."/>
            <person name="Cho A."/>
            <person name="Jang H."/>
            <person name="Shin C.-H."/>
            <person name="Yu H.-J."/>
            <person name="Mun J.-H."/>
        </authorList>
    </citation>
    <scope>NUCLEOTIDE SEQUENCE [LARGE SCALE GENOMIC DNA]</scope>
    <source>
        <strain evidence="2">cv. Jeju island</strain>
        <tissue evidence="1">Leaf</tissue>
    </source>
</reference>
<organism evidence="1 2">
    <name type="scientific">Prunus yedoensis var. nudiflora</name>
    <dbReference type="NCBI Taxonomy" id="2094558"/>
    <lineage>
        <taxon>Eukaryota</taxon>
        <taxon>Viridiplantae</taxon>
        <taxon>Streptophyta</taxon>
        <taxon>Embryophyta</taxon>
        <taxon>Tracheophyta</taxon>
        <taxon>Spermatophyta</taxon>
        <taxon>Magnoliopsida</taxon>
        <taxon>eudicotyledons</taxon>
        <taxon>Gunneridae</taxon>
        <taxon>Pentapetalae</taxon>
        <taxon>rosids</taxon>
        <taxon>fabids</taxon>
        <taxon>Rosales</taxon>
        <taxon>Rosaceae</taxon>
        <taxon>Amygdaloideae</taxon>
        <taxon>Amygdaleae</taxon>
        <taxon>Prunus</taxon>
    </lineage>
</organism>
<protein>
    <submittedName>
        <fullName evidence="1">Beta-amyrin synthase-like</fullName>
    </submittedName>
</protein>
<accession>A0A314UD40</accession>
<evidence type="ECO:0000313" key="1">
    <source>
        <dbReference type="EMBL" id="PQM35241.1"/>
    </source>
</evidence>
<name>A0A314UD40_PRUYE</name>